<evidence type="ECO:0000313" key="4">
    <source>
        <dbReference type="EMBL" id="MEM0541854.1"/>
    </source>
</evidence>
<gene>
    <name evidence="4" type="ORF">WFZ85_04455</name>
</gene>
<feature type="domain" description="DUF5117" evidence="3">
    <location>
        <begin position="117"/>
        <end position="307"/>
    </location>
</feature>
<dbReference type="RefSeq" id="WP_342695079.1">
    <property type="nucleotide sequence ID" value="NZ_JBCGDO010000004.1"/>
</dbReference>
<keyword evidence="4" id="KW-0645">Protease</keyword>
<dbReference type="InterPro" id="IPR033413">
    <property type="entry name" value="DUF5117"/>
</dbReference>
<evidence type="ECO:0000313" key="5">
    <source>
        <dbReference type="Proteomes" id="UP001460072"/>
    </source>
</evidence>
<comment type="caution">
    <text evidence="4">The sequence shown here is derived from an EMBL/GenBank/DDBJ whole genome shotgun (WGS) entry which is preliminary data.</text>
</comment>
<organism evidence="4 5">
    <name type="scientific">Flavobacterium aureirubrum</name>
    <dbReference type="NCBI Taxonomy" id="3133147"/>
    <lineage>
        <taxon>Bacteria</taxon>
        <taxon>Pseudomonadati</taxon>
        <taxon>Bacteroidota</taxon>
        <taxon>Flavobacteriia</taxon>
        <taxon>Flavobacteriales</taxon>
        <taxon>Flavobacteriaceae</taxon>
        <taxon>Flavobacterium</taxon>
    </lineage>
</organism>
<keyword evidence="5" id="KW-1185">Reference proteome</keyword>
<dbReference type="Gene3D" id="3.40.390.10">
    <property type="entry name" value="Collagenase (Catalytic Domain)"/>
    <property type="match status" value="1"/>
</dbReference>
<dbReference type="PANTHER" id="PTHR38478:SF1">
    <property type="entry name" value="ZINC DEPENDENT METALLOPROTEASE DOMAIN LIPOPROTEIN"/>
    <property type="match status" value="1"/>
</dbReference>
<feature type="signal peptide" evidence="1">
    <location>
        <begin position="1"/>
        <end position="24"/>
    </location>
</feature>
<dbReference type="GO" id="GO:0008237">
    <property type="term" value="F:metallopeptidase activity"/>
    <property type="evidence" value="ECO:0007669"/>
    <property type="project" value="UniProtKB-KW"/>
</dbReference>
<sequence>MTTKLKLTTILSLVCLLTFSTNFAQEKSEKKKKNKKESAEVAKKDSIKDKKAAKVTIKDKVKGSKKIEGLFTIYQDTVTGSMQLLIKKNQLEKEFIYQSFSINGPTELFLNQSMHRNTNVITIKKANDKIEFGLVNTNFYYDKNNPVSKTANTDIAEAIFLAEKVIAQDSTSYLIAADGLFLSEKLDPVKPTTPPGMQPGAMFNLGNFNAAKSKYHNVRSFPNNTDVIVDLAYDNPNPLNGGDASITDARYVRVRMQHTFLEMPINNFKSRRDDPRVGYFGQTIDDKTSLKAAPYKDIINRWYLTKKDPSLAISEPVEPIVWWIENTTPLEYRQTIMEAGNRWNQAFEKAGFKNAIVMKIQPDVVDWDAADVRYNVIRWVSSSSASYGAIGPSFANPRTGQILGADITVEWESGSFSPIYNELFSAAAVQNQDNLATHFHKDGKACTMANELKNQFLAGTTLVETGNEDPKTILKVHKEFLYYLMLHEMGHTLGLNHNMKSSQMLAPSELHNTEITEKIGLIGSVMDYPAINLSLDRTKQGNYYTTKPGPYDLWAIEYGYKEFDEKSEEVELNKILSRSSEPSLAFGNDADDMRSPGSGIDPRVMINDLSSDAIGNAEERFKIVNNVMLKLKDKYSKNGENYAELRNRFGILNGQRRNMYAVVSRYVGGVFVDRSYVGQNTTQKPFTPVSKEQQKRAIEVLNKYAFAPNAFNADVALYPYLQLQRRGFNFGGTTEDPKLNDIYLSMQMAALSHVIHPRTLLRLSNTNLYGNSYSVTEMMSDLVNGIFKADLTTKVNMQRQYLQTNFVKGVIDIANVNDPKNRYDDISRAAARQTLKKIKVLLTTAVSADEATKAHRNYILFLIDNALAIK</sequence>
<dbReference type="PANTHER" id="PTHR38478">
    <property type="entry name" value="PEPTIDASE M1A AND M12B"/>
    <property type="match status" value="1"/>
</dbReference>
<dbReference type="InterPro" id="IPR032534">
    <property type="entry name" value="EcxA_zinc-bd"/>
</dbReference>
<dbReference type="Pfam" id="PF17148">
    <property type="entry name" value="DUF5117"/>
    <property type="match status" value="1"/>
</dbReference>
<dbReference type="EMBL" id="JBCGDO010000004">
    <property type="protein sequence ID" value="MEM0541854.1"/>
    <property type="molecule type" value="Genomic_DNA"/>
</dbReference>
<evidence type="ECO:0000256" key="1">
    <source>
        <dbReference type="SAM" id="SignalP"/>
    </source>
</evidence>
<dbReference type="InterPro" id="IPR024079">
    <property type="entry name" value="MetalloPept_cat_dom_sf"/>
</dbReference>
<evidence type="ECO:0000259" key="3">
    <source>
        <dbReference type="Pfam" id="PF17148"/>
    </source>
</evidence>
<feature type="chain" id="PRO_5046867647" evidence="1">
    <location>
        <begin position="25"/>
        <end position="870"/>
    </location>
</feature>
<dbReference type="Pfam" id="PF16313">
    <property type="entry name" value="DUF4953"/>
    <property type="match status" value="1"/>
</dbReference>
<keyword evidence="4" id="KW-0378">Hydrolase</keyword>
<accession>A0ABU9N294</accession>
<dbReference type="Proteomes" id="UP001460072">
    <property type="component" value="Unassembled WGS sequence"/>
</dbReference>
<dbReference type="SUPFAM" id="SSF55486">
    <property type="entry name" value="Metalloproteases ('zincins'), catalytic domain"/>
    <property type="match status" value="1"/>
</dbReference>
<proteinExistence type="predicted"/>
<keyword evidence="4" id="KW-0482">Metalloprotease</keyword>
<reference evidence="4 5" key="1">
    <citation type="submission" date="2024-03" db="EMBL/GenBank/DDBJ databases">
        <title>Two novel species of the genus Flavobacterium exhibiting potentially degradation of complex polysaccharides.</title>
        <authorList>
            <person name="Lian X."/>
        </authorList>
    </citation>
    <scope>NUCLEOTIDE SEQUENCE [LARGE SCALE GENOMIC DNA]</scope>
    <source>
        <strain evidence="5">j3</strain>
    </source>
</reference>
<protein>
    <submittedName>
        <fullName evidence="4">Zinc-dependent metalloprotease</fullName>
    </submittedName>
</protein>
<keyword evidence="1" id="KW-0732">Signal</keyword>
<feature type="domain" description="EcxA zinc-binding" evidence="2">
    <location>
        <begin position="477"/>
        <end position="791"/>
    </location>
</feature>
<dbReference type="CDD" id="cd04276">
    <property type="entry name" value="ZnMc_MMP_like_2"/>
    <property type="match status" value="1"/>
</dbReference>
<evidence type="ECO:0000259" key="2">
    <source>
        <dbReference type="Pfam" id="PF16313"/>
    </source>
</evidence>
<name>A0ABU9N294_9FLAO</name>
<dbReference type="InterPro" id="IPR034032">
    <property type="entry name" value="Zn_MMP-like_bac"/>
</dbReference>